<dbReference type="AlphaFoldDB" id="A0AAD1UG42"/>
<gene>
    <name evidence="2" type="ORF">ECRASSUSDP1_LOCUS10004</name>
</gene>
<evidence type="ECO:0000256" key="1">
    <source>
        <dbReference type="SAM" id="MobiDB-lite"/>
    </source>
</evidence>
<dbReference type="Proteomes" id="UP001295684">
    <property type="component" value="Unassembled WGS sequence"/>
</dbReference>
<name>A0AAD1UG42_EUPCR</name>
<evidence type="ECO:0000313" key="2">
    <source>
        <dbReference type="EMBL" id="CAI2368708.1"/>
    </source>
</evidence>
<organism evidence="2 3">
    <name type="scientific">Euplotes crassus</name>
    <dbReference type="NCBI Taxonomy" id="5936"/>
    <lineage>
        <taxon>Eukaryota</taxon>
        <taxon>Sar</taxon>
        <taxon>Alveolata</taxon>
        <taxon>Ciliophora</taxon>
        <taxon>Intramacronucleata</taxon>
        <taxon>Spirotrichea</taxon>
        <taxon>Hypotrichia</taxon>
        <taxon>Euplotida</taxon>
        <taxon>Euplotidae</taxon>
        <taxon>Moneuplotes</taxon>
    </lineage>
</organism>
<sequence length="360" mass="42729">MESGSLLDPNKRSFGKPRPSKRMSRKVIMKRNRLGSSDSEEVKSIVSKNNVARRQSQYVQLRSKKQFSSFEIALKNRGYMEKKNKVQNSNEQKYRFMDKMNKFYGDKTYDALKDHECTLVNYQERKNQNNWKRISNLILKDSENKLVKSARIIKLQENIRKTSQRKSFKKYEKFLKINIDPDKEPQVTKKDSLLSSFLRRPGMIFSPKNKKNHQKTKFKRTKEKSRILLEKMKIRYGSNYIKEEEYQPDYEHKVQIFKSYDNLQQYFNSPHQVYTKRDNTEAKRLSKGRNIAGSAECLIPKPMISKPSLSNIICKSERKIKEGYSSHNFSKGFFRMNLENQVKHFKNIVKKSLTAKSLRK</sequence>
<evidence type="ECO:0000313" key="3">
    <source>
        <dbReference type="Proteomes" id="UP001295684"/>
    </source>
</evidence>
<reference evidence="2" key="1">
    <citation type="submission" date="2023-07" db="EMBL/GenBank/DDBJ databases">
        <authorList>
            <consortium name="AG Swart"/>
            <person name="Singh M."/>
            <person name="Singh A."/>
            <person name="Seah K."/>
            <person name="Emmerich C."/>
        </authorList>
    </citation>
    <scope>NUCLEOTIDE SEQUENCE</scope>
    <source>
        <strain evidence="2">DP1</strain>
    </source>
</reference>
<feature type="region of interest" description="Disordered" evidence="1">
    <location>
        <begin position="1"/>
        <end position="42"/>
    </location>
</feature>
<dbReference type="EMBL" id="CAMPGE010009848">
    <property type="protein sequence ID" value="CAI2368708.1"/>
    <property type="molecule type" value="Genomic_DNA"/>
</dbReference>
<proteinExistence type="predicted"/>
<accession>A0AAD1UG42</accession>
<keyword evidence="3" id="KW-1185">Reference proteome</keyword>
<comment type="caution">
    <text evidence="2">The sequence shown here is derived from an EMBL/GenBank/DDBJ whole genome shotgun (WGS) entry which is preliminary data.</text>
</comment>
<feature type="compositionally biased region" description="Basic residues" evidence="1">
    <location>
        <begin position="13"/>
        <end position="33"/>
    </location>
</feature>
<protein>
    <submittedName>
        <fullName evidence="2">Uncharacterized protein</fullName>
    </submittedName>
</protein>